<feature type="transmembrane region" description="Helical" evidence="1">
    <location>
        <begin position="73"/>
        <end position="90"/>
    </location>
</feature>
<organism evidence="2">
    <name type="scientific">Pyrodinium bahamense</name>
    <dbReference type="NCBI Taxonomy" id="73915"/>
    <lineage>
        <taxon>Eukaryota</taxon>
        <taxon>Sar</taxon>
        <taxon>Alveolata</taxon>
        <taxon>Dinophyceae</taxon>
        <taxon>Gonyaulacales</taxon>
        <taxon>Pyrocystaceae</taxon>
        <taxon>Pyrodinium</taxon>
    </lineage>
</organism>
<evidence type="ECO:0000313" key="2">
    <source>
        <dbReference type="EMBL" id="CAD8368214.1"/>
    </source>
</evidence>
<keyword evidence="1" id="KW-0812">Transmembrane</keyword>
<proteinExistence type="predicted"/>
<feature type="transmembrane region" description="Helical" evidence="1">
    <location>
        <begin position="211"/>
        <end position="233"/>
    </location>
</feature>
<dbReference type="AlphaFoldDB" id="A0A7S0AMI7"/>
<accession>A0A7S0AMI7</accession>
<dbReference type="PANTHER" id="PTHR37314">
    <property type="entry name" value="SLR0142 PROTEIN"/>
    <property type="match status" value="1"/>
</dbReference>
<protein>
    <recommendedName>
        <fullName evidence="3">DUF1275 domain protein</fullName>
    </recommendedName>
</protein>
<keyword evidence="1" id="KW-1133">Transmembrane helix</keyword>
<evidence type="ECO:0000256" key="1">
    <source>
        <dbReference type="SAM" id="Phobius"/>
    </source>
</evidence>
<reference evidence="2" key="1">
    <citation type="submission" date="2021-01" db="EMBL/GenBank/DDBJ databases">
        <authorList>
            <person name="Corre E."/>
            <person name="Pelletier E."/>
            <person name="Niang G."/>
            <person name="Scheremetjew M."/>
            <person name="Finn R."/>
            <person name="Kale V."/>
            <person name="Holt S."/>
            <person name="Cochrane G."/>
            <person name="Meng A."/>
            <person name="Brown T."/>
            <person name="Cohen L."/>
        </authorList>
    </citation>
    <scope>NUCLEOTIDE SEQUENCE</scope>
    <source>
        <strain evidence="2">Pbaha01</strain>
    </source>
</reference>
<name>A0A7S0AMI7_9DINO</name>
<sequence length="241" mass="25090">MASKDAAPAPKPAPIPLDKRADYSRICIAGGLITALSGMVNGIALVELGSPPGYTSGTTMNMGRMLGVDSKKFFALWLTYISGGFVAGYGNYDGDAFVEGRYSPALLCSAMLLALGAVMKKSNAFLALQLMSFSQGLQNAITSKFSSVPIRSTHTAGGMTDAGLVLGQYFRALSEGRAAPALRKTLLTLCTVLSFAVGGFGSRFAQKWFGIQGAFIPAALVAVMAVASPMAALPDSKKEEP</sequence>
<dbReference type="PANTHER" id="PTHR37314:SF4">
    <property type="entry name" value="UPF0700 TRANSMEMBRANE PROTEIN YOAK"/>
    <property type="match status" value="1"/>
</dbReference>
<gene>
    <name evidence="2" type="ORF">PBAH0796_LOCUS18769</name>
</gene>
<evidence type="ECO:0008006" key="3">
    <source>
        <dbReference type="Google" id="ProtNLM"/>
    </source>
</evidence>
<keyword evidence="1" id="KW-0472">Membrane</keyword>
<dbReference type="EMBL" id="HBEG01030709">
    <property type="protein sequence ID" value="CAD8368214.1"/>
    <property type="molecule type" value="Transcribed_RNA"/>
</dbReference>
<dbReference type="Pfam" id="PF06912">
    <property type="entry name" value="DUF1275"/>
    <property type="match status" value="1"/>
</dbReference>
<dbReference type="InterPro" id="IPR010699">
    <property type="entry name" value="DUF1275"/>
</dbReference>
<feature type="transmembrane region" description="Helical" evidence="1">
    <location>
        <begin position="186"/>
        <end position="205"/>
    </location>
</feature>
<feature type="transmembrane region" description="Helical" evidence="1">
    <location>
        <begin position="102"/>
        <end position="119"/>
    </location>
</feature>